<proteinExistence type="predicted"/>
<protein>
    <submittedName>
        <fullName evidence="2">Uncharacterized protein</fullName>
    </submittedName>
</protein>
<evidence type="ECO:0000313" key="3">
    <source>
        <dbReference type="Proteomes" id="UP000075901"/>
    </source>
</evidence>
<sequence length="160" mass="18330">MRHHAPKSRTPSRWMWCTRPSSCQPARTLSTATLVRKRSPERHRPVPSPRSATPSPSLHRPPFHRSTPPNRPMPVAPRSRNHDPSRPSTNRVLPRDAARACSTSWRRIMRCRRVALHRCTTSPSATTEQRSPVPVWSGVCGHHYTFTGTYYTRSTMSPHR</sequence>
<dbReference type="Proteomes" id="UP000075901">
    <property type="component" value="Unassembled WGS sequence"/>
</dbReference>
<feature type="compositionally biased region" description="Polar residues" evidence="1">
    <location>
        <begin position="19"/>
        <end position="33"/>
    </location>
</feature>
<reference evidence="3" key="1">
    <citation type="submission" date="2013-09" db="EMBL/GenBank/DDBJ databases">
        <title>The Genome Sequence of Anopheles maculatus species B.</title>
        <authorList>
            <consortium name="The Broad Institute Genomics Platform"/>
            <person name="Neafsey D.E."/>
            <person name="Besansky N."/>
            <person name="Howell P."/>
            <person name="Walton C."/>
            <person name="Young S.K."/>
            <person name="Zeng Q."/>
            <person name="Gargeya S."/>
            <person name="Fitzgerald M."/>
            <person name="Haas B."/>
            <person name="Abouelleil A."/>
            <person name="Allen A.W."/>
            <person name="Alvarado L."/>
            <person name="Arachchi H.M."/>
            <person name="Berlin A.M."/>
            <person name="Chapman S.B."/>
            <person name="Gainer-Dewar J."/>
            <person name="Goldberg J."/>
            <person name="Griggs A."/>
            <person name="Gujja S."/>
            <person name="Hansen M."/>
            <person name="Howarth C."/>
            <person name="Imamovic A."/>
            <person name="Ireland A."/>
            <person name="Larimer J."/>
            <person name="McCowan C."/>
            <person name="Murphy C."/>
            <person name="Pearson M."/>
            <person name="Poon T.W."/>
            <person name="Priest M."/>
            <person name="Roberts A."/>
            <person name="Saif S."/>
            <person name="Shea T."/>
            <person name="Sisk P."/>
            <person name="Sykes S."/>
            <person name="Wortman J."/>
            <person name="Nusbaum C."/>
            <person name="Birren B."/>
        </authorList>
    </citation>
    <scope>NUCLEOTIDE SEQUENCE [LARGE SCALE GENOMIC DNA]</scope>
    <source>
        <strain evidence="3">maculatus3</strain>
    </source>
</reference>
<evidence type="ECO:0000313" key="2">
    <source>
        <dbReference type="EnsemblMetazoa" id="AMAM008769-PA"/>
    </source>
</evidence>
<keyword evidence="3" id="KW-1185">Reference proteome</keyword>
<name>A0A182SKV4_9DIPT</name>
<dbReference type="EnsemblMetazoa" id="AMAM008769-RA">
    <property type="protein sequence ID" value="AMAM008769-PA"/>
    <property type="gene ID" value="AMAM008769"/>
</dbReference>
<dbReference type="VEuPathDB" id="VectorBase:AMAM008769"/>
<feature type="region of interest" description="Disordered" evidence="1">
    <location>
        <begin position="1"/>
        <end position="99"/>
    </location>
</feature>
<accession>A0A182SKV4</accession>
<reference evidence="2" key="2">
    <citation type="submission" date="2020-05" db="UniProtKB">
        <authorList>
            <consortium name="EnsemblMetazoa"/>
        </authorList>
    </citation>
    <scope>IDENTIFICATION</scope>
    <source>
        <strain evidence="2">maculatus3</strain>
    </source>
</reference>
<organism evidence="2 3">
    <name type="scientific">Anopheles maculatus</name>
    <dbReference type="NCBI Taxonomy" id="74869"/>
    <lineage>
        <taxon>Eukaryota</taxon>
        <taxon>Metazoa</taxon>
        <taxon>Ecdysozoa</taxon>
        <taxon>Arthropoda</taxon>
        <taxon>Hexapoda</taxon>
        <taxon>Insecta</taxon>
        <taxon>Pterygota</taxon>
        <taxon>Neoptera</taxon>
        <taxon>Endopterygota</taxon>
        <taxon>Diptera</taxon>
        <taxon>Nematocera</taxon>
        <taxon>Culicoidea</taxon>
        <taxon>Culicidae</taxon>
        <taxon>Anophelinae</taxon>
        <taxon>Anopheles</taxon>
        <taxon>Anopheles maculatus group</taxon>
    </lineage>
</organism>
<evidence type="ECO:0000256" key="1">
    <source>
        <dbReference type="SAM" id="MobiDB-lite"/>
    </source>
</evidence>
<dbReference type="AlphaFoldDB" id="A0A182SKV4"/>